<dbReference type="PANTHER" id="PTHR34482">
    <property type="entry name" value="DNA DAMAGE-INDUCIBLE PROTEIN 1-LIKE"/>
    <property type="match status" value="1"/>
</dbReference>
<dbReference type="SMART" id="SM00343">
    <property type="entry name" value="ZnF_C2HC"/>
    <property type="match status" value="1"/>
</dbReference>
<protein>
    <recommendedName>
        <fullName evidence="3">CCHC-type domain-containing protein</fullName>
    </recommendedName>
</protein>
<dbReference type="PANTHER" id="PTHR34482:SF47">
    <property type="entry name" value="CCHC-TYPE DOMAIN-CONTAINING PROTEIN"/>
    <property type="match status" value="1"/>
</dbReference>
<dbReference type="Proteomes" id="UP001187192">
    <property type="component" value="Unassembled WGS sequence"/>
</dbReference>
<evidence type="ECO:0000256" key="1">
    <source>
        <dbReference type="PROSITE-ProRule" id="PRU00047"/>
    </source>
</evidence>
<evidence type="ECO:0000313" key="5">
    <source>
        <dbReference type="EMBL" id="GMN29764.1"/>
    </source>
</evidence>
<keyword evidence="1" id="KW-0862">Zinc</keyword>
<dbReference type="InterPro" id="IPR005162">
    <property type="entry name" value="Retrotrans_gag_dom"/>
</dbReference>
<dbReference type="PROSITE" id="PS50158">
    <property type="entry name" value="ZF_CCHC"/>
    <property type="match status" value="1"/>
</dbReference>
<dbReference type="EMBL" id="BTGU01004612">
    <property type="protein sequence ID" value="GMN29732.1"/>
    <property type="molecule type" value="Genomic_DNA"/>
</dbReference>
<reference evidence="4" key="1">
    <citation type="submission" date="2023-07" db="EMBL/GenBank/DDBJ databases">
        <title>draft genome sequence of fig (Ficus carica).</title>
        <authorList>
            <person name="Takahashi T."/>
            <person name="Nishimura K."/>
        </authorList>
    </citation>
    <scope>NUCLEOTIDE SEQUENCE</scope>
</reference>
<accession>A0AA87Z6Q3</accession>
<dbReference type="Gene3D" id="4.10.60.10">
    <property type="entry name" value="Zinc finger, CCHC-type"/>
    <property type="match status" value="1"/>
</dbReference>
<evidence type="ECO:0000313" key="6">
    <source>
        <dbReference type="Proteomes" id="UP001187192"/>
    </source>
</evidence>
<dbReference type="GO" id="GO:0008270">
    <property type="term" value="F:zinc ion binding"/>
    <property type="evidence" value="ECO:0007669"/>
    <property type="project" value="UniProtKB-KW"/>
</dbReference>
<feature type="compositionally biased region" description="Polar residues" evidence="2">
    <location>
        <begin position="630"/>
        <end position="640"/>
    </location>
</feature>
<dbReference type="Pfam" id="PF00098">
    <property type="entry name" value="zf-CCHC"/>
    <property type="match status" value="1"/>
</dbReference>
<dbReference type="EMBL" id="BTGU01004614">
    <property type="protein sequence ID" value="GMN29764.1"/>
    <property type="molecule type" value="Genomic_DNA"/>
</dbReference>
<feature type="region of interest" description="Disordered" evidence="2">
    <location>
        <begin position="585"/>
        <end position="653"/>
    </location>
</feature>
<organism evidence="4 6">
    <name type="scientific">Ficus carica</name>
    <name type="common">Common fig</name>
    <dbReference type="NCBI Taxonomy" id="3494"/>
    <lineage>
        <taxon>Eukaryota</taxon>
        <taxon>Viridiplantae</taxon>
        <taxon>Streptophyta</taxon>
        <taxon>Embryophyta</taxon>
        <taxon>Tracheophyta</taxon>
        <taxon>Spermatophyta</taxon>
        <taxon>Magnoliopsida</taxon>
        <taxon>eudicotyledons</taxon>
        <taxon>Gunneridae</taxon>
        <taxon>Pentapetalae</taxon>
        <taxon>rosids</taxon>
        <taxon>fabids</taxon>
        <taxon>Rosales</taxon>
        <taxon>Moraceae</taxon>
        <taxon>Ficeae</taxon>
        <taxon>Ficus</taxon>
    </lineage>
</organism>
<name>A0AA87Z6Q3_FICCA</name>
<sequence length="714" mass="82739">MISRMLYVVSTRVRSGLVHGLSWTGLAAPTTPWQRATVRNPTVLHDTRLWCMARQTVKLWDGNHYVSFVKLCYAKYVVFKWVVTELVSEQRGPAFQFHSMLACATVITMDEDRGAAYAFFMMSPLTFDGTRRTVTLAAWLHDIEAIFRICHIQPHLQVSLASRCLAIDARLWWRTQGENEVQGGLWEDFRNAIIARFGPIREEDAGMHYRDPDIYRDINTARYLNYVYDWHSYPGESMGHYCRREGLPPKIREHVQPPALEMTLDHMINDILDTELAAHVIQADAMINDQGQEPVDNAGIKESHFQLGPELQEDPIPVVPLQEIPPQEEGIDAEAMDLEEFLENLELQEDPPEIVMDEEEEEQVNVEDDPDEIMFDEEDWEILQANEVPPQNNPVPPVAPQVPEVHQEIPLEPAGLQRNPPLIREDLLYERYRRMKAPEFEGTTDPIVADNWLIDIQVILDFMGLTEHEKVLCAFFALKKDARHWWRTVQIRRNVANMDWQDFVAEFRTMYYNGEILAVQQDEFTSFKQGSMSMVEAVNKFEQLGCLCPELVPNEKEKVRRMMKMFRTDISKQDKEARIQIFKAKKEEKANEKQLQPRQNQETNLKGQTSNSNQYSKQFRRNKRKGNAMGQGQQRNYPQKKNNRGNEGNNNNYPVCAQCGRKRLGVCRMGTNACYLCGKEGHYARNCTSNSQSQNPQYQNRNTNRQLHAMQAKI</sequence>
<dbReference type="InterPro" id="IPR001878">
    <property type="entry name" value="Znf_CCHC"/>
</dbReference>
<dbReference type="AlphaFoldDB" id="A0AA87Z6Q3"/>
<keyword evidence="1" id="KW-0863">Zinc-finger</keyword>
<evidence type="ECO:0000313" key="4">
    <source>
        <dbReference type="EMBL" id="GMN29732.1"/>
    </source>
</evidence>
<keyword evidence="1" id="KW-0479">Metal-binding</keyword>
<feature type="compositionally biased region" description="Polar residues" evidence="2">
    <location>
        <begin position="594"/>
        <end position="617"/>
    </location>
</feature>
<dbReference type="GO" id="GO:0003676">
    <property type="term" value="F:nucleic acid binding"/>
    <property type="evidence" value="ECO:0007669"/>
    <property type="project" value="InterPro"/>
</dbReference>
<keyword evidence="6" id="KW-1185">Reference proteome</keyword>
<dbReference type="Pfam" id="PF03732">
    <property type="entry name" value="Retrotrans_gag"/>
    <property type="match status" value="1"/>
</dbReference>
<gene>
    <name evidence="4" type="ORF">TIFTF001_046372</name>
    <name evidence="5" type="ORF">TIFTF001_046374</name>
</gene>
<evidence type="ECO:0000259" key="3">
    <source>
        <dbReference type="PROSITE" id="PS50158"/>
    </source>
</evidence>
<evidence type="ECO:0000256" key="2">
    <source>
        <dbReference type="SAM" id="MobiDB-lite"/>
    </source>
</evidence>
<feature type="domain" description="CCHC-type" evidence="3">
    <location>
        <begin position="674"/>
        <end position="689"/>
    </location>
</feature>
<comment type="caution">
    <text evidence="4">The sequence shown here is derived from an EMBL/GenBank/DDBJ whole genome shotgun (WGS) entry which is preliminary data.</text>
</comment>
<proteinExistence type="predicted"/>